<accession>A0A9E7CZ63</accession>
<dbReference type="KEGG" id="aaco:K1I37_16845"/>
<feature type="domain" description="DUF1540" evidence="1">
    <location>
        <begin position="43"/>
        <end position="67"/>
    </location>
</feature>
<name>T0C4E1_ALIAG</name>
<reference evidence="3" key="1">
    <citation type="journal article" date="2022" name="G3 (Bethesda)">
        <title>Unveiling the complete genome sequence of Alicyclobacillus acidoterrestris DSM 3922T, a taint-producing strain.</title>
        <authorList>
            <person name="Leonardo I.C."/>
            <person name="Barreto Crespo M.T."/>
            <person name="Gaspar F.B."/>
        </authorList>
    </citation>
    <scope>NUCLEOTIDE SEQUENCE [LARGE SCALE GENOMIC DNA]</scope>
    <source>
        <strain evidence="3">DSM 3922</strain>
    </source>
</reference>
<protein>
    <submittedName>
        <fullName evidence="2">DUF1540 domain-containing protein</fullName>
    </submittedName>
</protein>
<dbReference type="InterPro" id="IPR011437">
    <property type="entry name" value="DUF1540"/>
</dbReference>
<dbReference type="STRING" id="1356854.N007_06340"/>
<dbReference type="AlphaFoldDB" id="T0C4E1"/>
<evidence type="ECO:0000259" key="1">
    <source>
        <dbReference type="Pfam" id="PF07561"/>
    </source>
</evidence>
<organism evidence="2 3">
    <name type="scientific">Alicyclobacillus acidoterrestris (strain ATCC 49025 / DSM 3922 / CIP 106132 / NCIMB 13137 / GD3B)</name>
    <dbReference type="NCBI Taxonomy" id="1356854"/>
    <lineage>
        <taxon>Bacteria</taxon>
        <taxon>Bacillati</taxon>
        <taxon>Bacillota</taxon>
        <taxon>Bacilli</taxon>
        <taxon>Bacillales</taxon>
        <taxon>Alicyclobacillaceae</taxon>
        <taxon>Alicyclobacillus</taxon>
    </lineage>
</organism>
<keyword evidence="3" id="KW-1185">Reference proteome</keyword>
<gene>
    <name evidence="2" type="ORF">K1I37_16845</name>
</gene>
<dbReference type="Pfam" id="PF07561">
    <property type="entry name" value="DUF1540"/>
    <property type="match status" value="2"/>
</dbReference>
<proteinExistence type="predicted"/>
<dbReference type="EMBL" id="CP080467">
    <property type="protein sequence ID" value="UNO48322.1"/>
    <property type="molecule type" value="Genomic_DNA"/>
</dbReference>
<evidence type="ECO:0000313" key="3">
    <source>
        <dbReference type="Proteomes" id="UP000829401"/>
    </source>
</evidence>
<dbReference type="OrthoDB" id="1681234at2"/>
<feature type="domain" description="DUF1540" evidence="1">
    <location>
        <begin position="5"/>
        <end position="34"/>
    </location>
</feature>
<dbReference type="RefSeq" id="WP_021296309.1">
    <property type="nucleotide sequence ID" value="NZ_AURB01000126.1"/>
</dbReference>
<dbReference type="Proteomes" id="UP000829401">
    <property type="component" value="Chromosome"/>
</dbReference>
<evidence type="ECO:0000313" key="2">
    <source>
        <dbReference type="EMBL" id="UNO48322.1"/>
    </source>
</evidence>
<dbReference type="eggNOG" id="ENOG50334U7">
    <property type="taxonomic scope" value="Bacteria"/>
</dbReference>
<sequence length="72" mass="7931">MNVNVKCSVSNCYFWRDNNDCAAPAIMVTVDENAQANFNVEIADEIMVDLEGKQDAPSSAKTCCHTFRPSEA</sequence>
<accession>T0C4E1</accession>